<evidence type="ECO:0000256" key="1">
    <source>
        <dbReference type="ARBA" id="ARBA00007072"/>
    </source>
</evidence>
<name>A0ABU7KCF7_9ACTN</name>
<reference evidence="12 13" key="1">
    <citation type="submission" date="2023-08" db="EMBL/GenBank/DDBJ databases">
        <authorList>
            <person name="Girao M."/>
            <person name="Carvalho M.F."/>
        </authorList>
    </citation>
    <scope>NUCLEOTIDE SEQUENCE [LARGE SCALE GENOMIC DNA]</scope>
    <source>
        <strain evidence="12 13">CT-R113</strain>
    </source>
</reference>
<sequence>MRTVRIHAAVALGATAALSATLLAASPVQADEDPTEHIVNGGFGDGSTGWWGSPVIELEVTGDERLCADIPGGTANPWDVIIGQDGVPLRGGESYTFSFTASGAEARPIRALVQEPVDPWRTELDGRAFLTEEAAAHTFVFTAGADRDDAQVAFQVGGADEAWTLCLDDVSLLDGAEPPVYVPDTGPRVRVNQLGYLPDGPKNATVVTDAADPLPWRLADADGAVVAEGDTAPSGPDATSGQSVHTVDFGGFTEPGEGYTLTADGETSHPFAVSADLYEDLAADALSFYYPQRSGIEVLDEIAPGYGRAAGHVGVAPNQGDTAVTCHPDTPCDYALDVSGGWYDAGDHGKYVVNGGISVHQLMSVHERALHAPTGNPDRAGDSTLRLPERDNGVPDVLDEARWEMEFLMAMQVPGGEPLAGMAHHKVHDESWTAIPMLPADDPEARYLHPPSTAATLNLAATAAQCSRVFEPYDAGFAATCLETAETAWSAALAHPDEYAPATGAGGGPYDDTDVSDEFYWAAAELYLTTGDAAYEDAVTSYGLHADPEVFVPSGFDWRYTAPLGALQLASLPNDLSDGARDALLGGAAQYLENVGTHPYGLAYAPVDGVFAWGSNNLVLNNLVVLSTAYDVSGDEAFRDAVLEGMDYVLGRNALNQSYVTGHGTSDAVNQHSRWYAHQLDPSLPQPPPGSLAGGPNSDTATWDPVSEAALAGCEPQFCYVDDIGSYATNELTVNWNSTLAWVSAFAVEQLR</sequence>
<dbReference type="InterPro" id="IPR004197">
    <property type="entry name" value="Cellulase_Ig-like"/>
</dbReference>
<feature type="domain" description="Glycoside hydrolase family 9" evidence="9">
    <location>
        <begin position="278"/>
        <end position="743"/>
    </location>
</feature>
<dbReference type="Gene3D" id="1.50.10.10">
    <property type="match status" value="1"/>
</dbReference>
<protein>
    <recommendedName>
        <fullName evidence="7">Endoglucanase</fullName>
        <ecNumber evidence="7">3.2.1.4</ecNumber>
    </recommendedName>
</protein>
<comment type="caution">
    <text evidence="12">The sequence shown here is derived from an EMBL/GenBank/DDBJ whole genome shotgun (WGS) entry which is preliminary data.</text>
</comment>
<evidence type="ECO:0000256" key="8">
    <source>
        <dbReference type="SAM" id="MobiDB-lite"/>
    </source>
</evidence>
<dbReference type="Pfam" id="PF02018">
    <property type="entry name" value="CBM_4_9"/>
    <property type="match status" value="1"/>
</dbReference>
<keyword evidence="4 6" id="KW-0326">Glycosidase</keyword>
<evidence type="ECO:0000259" key="11">
    <source>
        <dbReference type="Pfam" id="PF02927"/>
    </source>
</evidence>
<gene>
    <name evidence="12" type="ORF">Q8791_21055</name>
</gene>
<accession>A0ABU7KCF7</accession>
<keyword evidence="7" id="KW-0136">Cellulose degradation</keyword>
<dbReference type="InterPro" id="IPR033126">
    <property type="entry name" value="Glyco_hydro_9_Asp/Glu_AS"/>
</dbReference>
<dbReference type="EC" id="3.2.1.4" evidence="7"/>
<dbReference type="SUPFAM" id="SSF81296">
    <property type="entry name" value="E set domains"/>
    <property type="match status" value="1"/>
</dbReference>
<evidence type="ECO:0000313" key="13">
    <source>
        <dbReference type="Proteomes" id="UP001356095"/>
    </source>
</evidence>
<keyword evidence="2 6" id="KW-0378">Hydrolase</keyword>
<feature type="region of interest" description="Disordered" evidence="8">
    <location>
        <begin position="679"/>
        <end position="699"/>
    </location>
</feature>
<dbReference type="Gene3D" id="2.60.40.10">
    <property type="entry name" value="Immunoglobulins"/>
    <property type="match status" value="1"/>
</dbReference>
<keyword evidence="7" id="KW-0732">Signal</keyword>
<feature type="active site" evidence="6">
    <location>
        <position position="731"/>
    </location>
</feature>
<dbReference type="PANTHER" id="PTHR22298">
    <property type="entry name" value="ENDO-1,4-BETA-GLUCANASE"/>
    <property type="match status" value="1"/>
</dbReference>
<dbReference type="Pfam" id="PF00759">
    <property type="entry name" value="Glyco_hydro_9"/>
    <property type="match status" value="1"/>
</dbReference>
<dbReference type="InterPro" id="IPR008979">
    <property type="entry name" value="Galactose-bd-like_sf"/>
</dbReference>
<feature type="active site" evidence="6">
    <location>
        <position position="722"/>
    </location>
</feature>
<dbReference type="CDD" id="cd02850">
    <property type="entry name" value="E_set_Cellulase_N"/>
    <property type="match status" value="1"/>
</dbReference>
<dbReference type="InterPro" id="IPR012341">
    <property type="entry name" value="6hp_glycosidase-like_sf"/>
</dbReference>
<dbReference type="InterPro" id="IPR014756">
    <property type="entry name" value="Ig_E-set"/>
</dbReference>
<dbReference type="EMBL" id="JAUZMY010000022">
    <property type="protein sequence ID" value="MEE2039712.1"/>
    <property type="molecule type" value="Genomic_DNA"/>
</dbReference>
<dbReference type="InterPro" id="IPR001701">
    <property type="entry name" value="Glyco_hydro_9"/>
</dbReference>
<comment type="similarity">
    <text evidence="1 6 7">Belongs to the glycosyl hydrolase 9 (cellulase E) family.</text>
</comment>
<evidence type="ECO:0000259" key="10">
    <source>
        <dbReference type="Pfam" id="PF02018"/>
    </source>
</evidence>
<feature type="domain" description="CBM-cenC" evidence="10">
    <location>
        <begin position="36"/>
        <end position="157"/>
    </location>
</feature>
<evidence type="ECO:0000256" key="4">
    <source>
        <dbReference type="ARBA" id="ARBA00023295"/>
    </source>
</evidence>
<dbReference type="SUPFAM" id="SSF49785">
    <property type="entry name" value="Galactose-binding domain-like"/>
    <property type="match status" value="1"/>
</dbReference>
<keyword evidence="13" id="KW-1185">Reference proteome</keyword>
<feature type="signal peptide" evidence="7">
    <location>
        <begin position="1"/>
        <end position="30"/>
    </location>
</feature>
<feature type="chain" id="PRO_5044993644" description="Endoglucanase" evidence="7">
    <location>
        <begin position="31"/>
        <end position="752"/>
    </location>
</feature>
<keyword evidence="5 6" id="KW-0624">Polysaccharide degradation</keyword>
<keyword evidence="3 6" id="KW-0119">Carbohydrate metabolism</keyword>
<evidence type="ECO:0000313" key="12">
    <source>
        <dbReference type="EMBL" id="MEE2039712.1"/>
    </source>
</evidence>
<evidence type="ECO:0000256" key="6">
    <source>
        <dbReference type="PROSITE-ProRule" id="PRU10060"/>
    </source>
</evidence>
<proteinExistence type="inferred from homology"/>
<feature type="domain" description="Cellulase Ig-like" evidence="11">
    <location>
        <begin position="184"/>
        <end position="268"/>
    </location>
</feature>
<comment type="catalytic activity">
    <reaction evidence="7">
        <text>Endohydrolysis of (1-&gt;4)-beta-D-glucosidic linkages in cellulose, lichenin and cereal beta-D-glucans.</text>
        <dbReference type="EC" id="3.2.1.4"/>
    </reaction>
</comment>
<dbReference type="PROSITE" id="PS00698">
    <property type="entry name" value="GH9_3"/>
    <property type="match status" value="1"/>
</dbReference>
<dbReference type="Pfam" id="PF02927">
    <property type="entry name" value="CelD_N"/>
    <property type="match status" value="1"/>
</dbReference>
<dbReference type="InterPro" id="IPR003305">
    <property type="entry name" value="CenC_carb-bd"/>
</dbReference>
<evidence type="ECO:0000256" key="5">
    <source>
        <dbReference type="ARBA" id="ARBA00023326"/>
    </source>
</evidence>
<dbReference type="RefSeq" id="WP_330093479.1">
    <property type="nucleotide sequence ID" value="NZ_JAUZMY010000022.1"/>
</dbReference>
<organism evidence="12 13">
    <name type="scientific">Nocardiopsis codii</name>
    <dbReference type="NCBI Taxonomy" id="3065942"/>
    <lineage>
        <taxon>Bacteria</taxon>
        <taxon>Bacillati</taxon>
        <taxon>Actinomycetota</taxon>
        <taxon>Actinomycetes</taxon>
        <taxon>Streptosporangiales</taxon>
        <taxon>Nocardiopsidaceae</taxon>
        <taxon>Nocardiopsis</taxon>
    </lineage>
</organism>
<dbReference type="GO" id="GO:0016787">
    <property type="term" value="F:hydrolase activity"/>
    <property type="evidence" value="ECO:0007669"/>
    <property type="project" value="UniProtKB-KW"/>
</dbReference>
<evidence type="ECO:0000256" key="3">
    <source>
        <dbReference type="ARBA" id="ARBA00023277"/>
    </source>
</evidence>
<evidence type="ECO:0000256" key="7">
    <source>
        <dbReference type="RuleBase" id="RU361166"/>
    </source>
</evidence>
<dbReference type="SUPFAM" id="SSF48208">
    <property type="entry name" value="Six-hairpin glycosidases"/>
    <property type="match status" value="1"/>
</dbReference>
<dbReference type="Proteomes" id="UP001356095">
    <property type="component" value="Unassembled WGS sequence"/>
</dbReference>
<evidence type="ECO:0000256" key="2">
    <source>
        <dbReference type="ARBA" id="ARBA00022801"/>
    </source>
</evidence>
<dbReference type="Gene3D" id="2.60.120.260">
    <property type="entry name" value="Galactose-binding domain-like"/>
    <property type="match status" value="1"/>
</dbReference>
<feature type="region of interest" description="Disordered" evidence="8">
    <location>
        <begin position="371"/>
        <end position="393"/>
    </location>
</feature>
<dbReference type="InterPro" id="IPR013783">
    <property type="entry name" value="Ig-like_fold"/>
</dbReference>
<evidence type="ECO:0000259" key="9">
    <source>
        <dbReference type="Pfam" id="PF00759"/>
    </source>
</evidence>
<dbReference type="InterPro" id="IPR008928">
    <property type="entry name" value="6-hairpin_glycosidase_sf"/>
</dbReference>